<protein>
    <submittedName>
        <fullName evidence="3">Uncharacterized protein</fullName>
    </submittedName>
</protein>
<evidence type="ECO:0000256" key="2">
    <source>
        <dbReference type="SAM" id="SignalP"/>
    </source>
</evidence>
<organism evidence="3 4">
    <name type="scientific">Pseudomonas serbiensis</name>
    <dbReference type="NCBI Taxonomy" id="3064350"/>
    <lineage>
        <taxon>Bacteria</taxon>
        <taxon>Pseudomonadati</taxon>
        <taxon>Pseudomonadota</taxon>
        <taxon>Gammaproteobacteria</taxon>
        <taxon>Pseudomonadales</taxon>
        <taxon>Pseudomonadaceae</taxon>
        <taxon>Pseudomonas</taxon>
    </lineage>
</organism>
<dbReference type="EMBL" id="JAUQOO010000015">
    <property type="protein sequence ID" value="MDO7928853.1"/>
    <property type="molecule type" value="Genomic_DNA"/>
</dbReference>
<proteinExistence type="predicted"/>
<accession>A0ABT9CTM7</accession>
<keyword evidence="2" id="KW-0732">Signal</keyword>
<keyword evidence="4" id="KW-1185">Reference proteome</keyword>
<comment type="caution">
    <text evidence="3">The sequence shown here is derived from an EMBL/GenBank/DDBJ whole genome shotgun (WGS) entry which is preliminary data.</text>
</comment>
<name>A0ABT9CTM7_9PSED</name>
<gene>
    <name evidence="3" type="ORF">Q6A51_18865</name>
</gene>
<dbReference type="Proteomes" id="UP001223016">
    <property type="component" value="Unassembled WGS sequence"/>
</dbReference>
<dbReference type="RefSeq" id="WP_304575458.1">
    <property type="nucleotide sequence ID" value="NZ_JAUQOO010000015.1"/>
</dbReference>
<reference evidence="3 4" key="1">
    <citation type="submission" date="2023-07" db="EMBL/GenBank/DDBJ databases">
        <title>Identification of four novel Pseudomonas species associated with bacterial leaf spot of cucurbits.</title>
        <authorList>
            <person name="Fullem K.R."/>
        </authorList>
    </citation>
    <scope>NUCLEOTIDE SEQUENCE [LARGE SCALE GENOMIC DNA]</scope>
    <source>
        <strain evidence="3 4">KFB 138</strain>
    </source>
</reference>
<feature type="compositionally biased region" description="Low complexity" evidence="1">
    <location>
        <begin position="29"/>
        <end position="50"/>
    </location>
</feature>
<sequence>MGVEKILLALTLTGLVSVASAADSKPVNSSKPTTSQSTTTQQPRSPQPSTNNTVVTPEDIKRFKAGNVTKDEVK</sequence>
<feature type="signal peptide" evidence="2">
    <location>
        <begin position="1"/>
        <end position="21"/>
    </location>
</feature>
<evidence type="ECO:0000256" key="1">
    <source>
        <dbReference type="SAM" id="MobiDB-lite"/>
    </source>
</evidence>
<evidence type="ECO:0000313" key="3">
    <source>
        <dbReference type="EMBL" id="MDO7928853.1"/>
    </source>
</evidence>
<evidence type="ECO:0000313" key="4">
    <source>
        <dbReference type="Proteomes" id="UP001223016"/>
    </source>
</evidence>
<feature type="region of interest" description="Disordered" evidence="1">
    <location>
        <begin position="21"/>
        <end position="74"/>
    </location>
</feature>
<feature type="chain" id="PRO_5045723623" evidence="2">
    <location>
        <begin position="22"/>
        <end position="74"/>
    </location>
</feature>